<dbReference type="PANTHER" id="PTHR32552">
    <property type="entry name" value="FERRICHROME IRON RECEPTOR-RELATED"/>
    <property type="match status" value="1"/>
</dbReference>
<evidence type="ECO:0000256" key="7">
    <source>
        <dbReference type="ARBA" id="ARBA00023136"/>
    </source>
</evidence>
<evidence type="ECO:0000259" key="12">
    <source>
        <dbReference type="Pfam" id="PF00593"/>
    </source>
</evidence>
<keyword evidence="7 10" id="KW-0472">Membrane</keyword>
<dbReference type="SUPFAM" id="SSF56935">
    <property type="entry name" value="Porins"/>
    <property type="match status" value="1"/>
</dbReference>
<accession>A0ABW6ZIZ2</accession>
<dbReference type="NCBIfam" id="TIGR01783">
    <property type="entry name" value="TonB-siderophor"/>
    <property type="match status" value="1"/>
</dbReference>
<comment type="subcellular location">
    <subcellularLocation>
        <location evidence="1 10">Cell outer membrane</location>
        <topology evidence="1 10">Multi-pass membrane protein</topology>
    </subcellularLocation>
</comment>
<dbReference type="Gene3D" id="2.170.130.10">
    <property type="entry name" value="TonB-dependent receptor, plug domain"/>
    <property type="match status" value="1"/>
</dbReference>
<comment type="similarity">
    <text evidence="2 10 11">Belongs to the TonB-dependent receptor family.</text>
</comment>
<dbReference type="EMBL" id="JBAFUR010000004">
    <property type="protein sequence ID" value="MFG1253797.1"/>
    <property type="molecule type" value="Genomic_DNA"/>
</dbReference>
<evidence type="ECO:0000256" key="1">
    <source>
        <dbReference type="ARBA" id="ARBA00004571"/>
    </source>
</evidence>
<dbReference type="Pfam" id="PF07715">
    <property type="entry name" value="Plug"/>
    <property type="match status" value="1"/>
</dbReference>
<feature type="domain" description="TonB-dependent receptor plug" evidence="13">
    <location>
        <begin position="75"/>
        <end position="175"/>
    </location>
</feature>
<dbReference type="InterPro" id="IPR010105">
    <property type="entry name" value="TonB_sidphr_rcpt"/>
</dbReference>
<keyword evidence="5 10" id="KW-0812">Transmembrane</keyword>
<dbReference type="CDD" id="cd01347">
    <property type="entry name" value="ligand_gated_channel"/>
    <property type="match status" value="1"/>
</dbReference>
<evidence type="ECO:0000256" key="4">
    <source>
        <dbReference type="ARBA" id="ARBA00022452"/>
    </source>
</evidence>
<dbReference type="Gene3D" id="2.40.170.20">
    <property type="entry name" value="TonB-dependent receptor, beta-barrel domain"/>
    <property type="match status" value="1"/>
</dbReference>
<keyword evidence="8 14" id="KW-0675">Receptor</keyword>
<evidence type="ECO:0000256" key="6">
    <source>
        <dbReference type="ARBA" id="ARBA00023077"/>
    </source>
</evidence>
<reference evidence="14 15" key="1">
    <citation type="submission" date="2024-02" db="EMBL/GenBank/DDBJ databases">
        <title>Expansion and revision of Xanthobacter and proposal of Roseixanthobacter gen. nov.</title>
        <authorList>
            <person name="Soltysiak M.P.M."/>
            <person name="Jalihal A."/>
            <person name="Ory A."/>
            <person name="Chrisophersen C."/>
            <person name="Lee A.D."/>
            <person name="Boulton J."/>
            <person name="Springer M."/>
        </authorList>
    </citation>
    <scope>NUCLEOTIDE SEQUENCE [LARGE SCALE GENOMIC DNA]</scope>
    <source>
        <strain evidence="14 15">CB5</strain>
    </source>
</reference>
<dbReference type="InterPro" id="IPR000531">
    <property type="entry name" value="Beta-barrel_TonB"/>
</dbReference>
<evidence type="ECO:0000256" key="8">
    <source>
        <dbReference type="ARBA" id="ARBA00023170"/>
    </source>
</evidence>
<feature type="domain" description="TonB-dependent receptor-like beta-barrel" evidence="12">
    <location>
        <begin position="249"/>
        <end position="754"/>
    </location>
</feature>
<evidence type="ECO:0000259" key="13">
    <source>
        <dbReference type="Pfam" id="PF07715"/>
    </source>
</evidence>
<protein>
    <submittedName>
        <fullName evidence="14">TonB-dependent siderophore receptor</fullName>
    </submittedName>
</protein>
<keyword evidence="15" id="KW-1185">Reference proteome</keyword>
<dbReference type="Pfam" id="PF00593">
    <property type="entry name" value="TonB_dep_Rec_b-barrel"/>
    <property type="match status" value="1"/>
</dbReference>
<dbReference type="InterPro" id="IPR039426">
    <property type="entry name" value="TonB-dep_rcpt-like"/>
</dbReference>
<evidence type="ECO:0000256" key="2">
    <source>
        <dbReference type="ARBA" id="ARBA00009810"/>
    </source>
</evidence>
<name>A0ABW6ZIZ2_9HYPH</name>
<evidence type="ECO:0000256" key="9">
    <source>
        <dbReference type="ARBA" id="ARBA00023237"/>
    </source>
</evidence>
<sequence length="784" mass="84929">MGALSTLRPTMSRSTVGAGLVMGLSAVPFMEAFAQQATAPAGTDTDLPTIVVDADGEPVNSLEATTGLSRLPGTLQDTPQTVTVISQQTMQQQGVTTLEQALRNVPGVTVGIGEGGGGMNGDQFRIRGFQAKGDVFINGLRDFGVYVRDSFAYENVEVFKGPSSESFGSGTTGGAINMQLKQAHRGDKYDVDGQFGSGPLYRGVFDFNKQIDDTTAARIVGMFNAQDIVDRDHVEANRWGLMGSLGFGLGTSQTLYLNYLYQHGDRTPDYGVPIVTPLFNDAKKFGAIGVPVTEWGVPRSNFYGKVTDRDITDTNMFTANYKNEINDWLTFTNDSRVGYYTRDFAASVPGCSNGSTNTVPATPKTYAASCTGQFFAGNNPAITFGGGNPGYLQESLAAENVATMTAKFNTGFLRHELVTGIDYYFVNDSRNLLSLNGSKGLSTIWLPVYENTTGYYLYENPFGNNGQKISNSYDFGAFASDRIWFTDQLSILGGIRWDNYSADYKYWCVDAQGTSTVPGCKNSKGTWINADSNTRFFSPKASLIWEPTKTQTYYVSYAKSFSPQGGFPTNDVTVVNPVQNNLEPEDNETWEAGAKVSVLDGRLGLTGAVFRINKSNVFYTDPVTGNSVESGENQRVQGIELGVTGTITDAWTIQAGYAYYSSEILTSTTLSYVGNEVPFVSPNNFTLWTTYDLIKGGVVRAIPGQLLVGGGITYADGYFTNSANTAIIPETFSLDALISYKHDKYRVALNGYNLTNALNYSAGWGNRAVPAPGRSFTLSVGYTF</sequence>
<dbReference type="PROSITE" id="PS52016">
    <property type="entry name" value="TONB_DEPENDENT_REC_3"/>
    <property type="match status" value="1"/>
</dbReference>
<dbReference type="Proteomes" id="UP001604043">
    <property type="component" value="Unassembled WGS sequence"/>
</dbReference>
<evidence type="ECO:0000313" key="14">
    <source>
        <dbReference type="EMBL" id="MFG1253797.1"/>
    </source>
</evidence>
<keyword evidence="4 10" id="KW-1134">Transmembrane beta strand</keyword>
<evidence type="ECO:0000256" key="3">
    <source>
        <dbReference type="ARBA" id="ARBA00022448"/>
    </source>
</evidence>
<dbReference type="InterPro" id="IPR037066">
    <property type="entry name" value="Plug_dom_sf"/>
</dbReference>
<dbReference type="RefSeq" id="WP_394009740.1">
    <property type="nucleotide sequence ID" value="NZ_JBAFUR010000004.1"/>
</dbReference>
<proteinExistence type="inferred from homology"/>
<dbReference type="InterPro" id="IPR012910">
    <property type="entry name" value="Plug_dom"/>
</dbReference>
<evidence type="ECO:0000313" key="15">
    <source>
        <dbReference type="Proteomes" id="UP001604043"/>
    </source>
</evidence>
<keyword evidence="3 10" id="KW-0813">Transport</keyword>
<keyword evidence="6 11" id="KW-0798">TonB box</keyword>
<evidence type="ECO:0000256" key="10">
    <source>
        <dbReference type="PROSITE-ProRule" id="PRU01360"/>
    </source>
</evidence>
<evidence type="ECO:0000256" key="5">
    <source>
        <dbReference type="ARBA" id="ARBA00022692"/>
    </source>
</evidence>
<gene>
    <name evidence="14" type="ORF">V5F30_16415</name>
</gene>
<comment type="caution">
    <text evidence="14">The sequence shown here is derived from an EMBL/GenBank/DDBJ whole genome shotgun (WGS) entry which is preliminary data.</text>
</comment>
<dbReference type="InterPro" id="IPR036942">
    <property type="entry name" value="Beta-barrel_TonB_sf"/>
</dbReference>
<keyword evidence="9 10" id="KW-0998">Cell outer membrane</keyword>
<dbReference type="PANTHER" id="PTHR32552:SF83">
    <property type="entry name" value="BLR3904 PROTEIN"/>
    <property type="match status" value="1"/>
</dbReference>
<organism evidence="14 15">
    <name type="scientific">Xanthobacter aminoxidans</name>
    <dbReference type="NCBI Taxonomy" id="186280"/>
    <lineage>
        <taxon>Bacteria</taxon>
        <taxon>Pseudomonadati</taxon>
        <taxon>Pseudomonadota</taxon>
        <taxon>Alphaproteobacteria</taxon>
        <taxon>Hyphomicrobiales</taxon>
        <taxon>Xanthobacteraceae</taxon>
        <taxon>Xanthobacter</taxon>
    </lineage>
</organism>
<evidence type="ECO:0000256" key="11">
    <source>
        <dbReference type="RuleBase" id="RU003357"/>
    </source>
</evidence>